<keyword evidence="4" id="KW-0326">Glycosidase</keyword>
<dbReference type="InterPro" id="IPR006047">
    <property type="entry name" value="GH13_cat_dom"/>
</dbReference>
<dbReference type="InterPro" id="IPR048650">
    <property type="entry name" value="ISOA1-3-like_C"/>
</dbReference>
<dbReference type="Proteomes" id="UP000199365">
    <property type="component" value="Unassembled WGS sequence"/>
</dbReference>
<evidence type="ECO:0000256" key="3">
    <source>
        <dbReference type="ARBA" id="ARBA00022946"/>
    </source>
</evidence>
<organism evidence="6 7">
    <name type="scientific">Paraburkholderia tuberum</name>
    <dbReference type="NCBI Taxonomy" id="157910"/>
    <lineage>
        <taxon>Bacteria</taxon>
        <taxon>Pseudomonadati</taxon>
        <taxon>Pseudomonadota</taxon>
        <taxon>Betaproteobacteria</taxon>
        <taxon>Burkholderiales</taxon>
        <taxon>Burkholderiaceae</taxon>
        <taxon>Paraburkholderia</taxon>
    </lineage>
</organism>
<dbReference type="CDD" id="cd02856">
    <property type="entry name" value="E_set_GDE_Isoamylase_N"/>
    <property type="match status" value="1"/>
</dbReference>
<sequence>MINDPETGSVRAHAVRSGSRFPVGASAVPGGINFCIFCRHATRVELLLYDAADSPEPFQIITLAAACNRTFYYWHVMVEALPFGTYYTWRADGPRDTRSSGHAFDPDSELLDPYARAVSDVLWTRPALGQPNPDGHKTHRAIVTEPLPSSSRRISRGLDDAIIYELHVGGFTRDPSSGVQHPGTFAGLIEKIPYLTQLGVTHVELLPVMAFDEQDVPPATAALGLSNYWGYSTHSYYSPHPRYCRDPARAPQEFRALTDAMHAAGIAVLLDVVFNHTAEAGETGPVINFKGLVNDIFYHLDAADRRRYRDYTGCGNTINCNHPLVTTFIVRCLEYWVEELGVDGFRFDLASVFARDQRGELMFDPPLPWAIESSRVLSRVPLIAEAWDAAGMYQVGAFPGMAWAEWNGRYRDVIRRFVRGDPGLIGAVATCIAGSSDLYADDGRLPNNSVNFVTCHDGFTLIDLVSFESKHNEANGDENRDGSSDNLSWNCGAEGGTGDAQILGLRHRQARNVMAILFLSLGVPMTLAGDEVLRSQRGNNNAYCQDNSLSWFDWTPTEAGSAMSRFVRELIALRKRHASLRRRYFLTGRPSPGQTRPDAAWHGERLNEPGWHDPGARLLAVTLGGEAPGETALHVVFNMDDCARTVQLPAPDGRHWRRIVDTARDSPHDIVQAAQQGAIESDQSRVEARSVVVLEEAS</sequence>
<name>A0A1H1GMK1_9BURK</name>
<comment type="similarity">
    <text evidence="1">Belongs to the glycosyl hydrolase 13 family.</text>
</comment>
<reference evidence="7" key="1">
    <citation type="submission" date="2016-10" db="EMBL/GenBank/DDBJ databases">
        <authorList>
            <person name="Varghese N."/>
            <person name="Submissions S."/>
        </authorList>
    </citation>
    <scope>NUCLEOTIDE SEQUENCE [LARGE SCALE GENOMIC DNA]</scope>
    <source>
        <strain evidence="7">DUS833</strain>
    </source>
</reference>
<dbReference type="NCBIfam" id="TIGR02100">
    <property type="entry name" value="glgX_debranch"/>
    <property type="match status" value="1"/>
</dbReference>
<dbReference type="InterPro" id="IPR017853">
    <property type="entry name" value="GH"/>
</dbReference>
<evidence type="ECO:0000313" key="7">
    <source>
        <dbReference type="Proteomes" id="UP000199365"/>
    </source>
</evidence>
<evidence type="ECO:0000313" key="6">
    <source>
        <dbReference type="EMBL" id="SDR14108.1"/>
    </source>
</evidence>
<evidence type="ECO:0000256" key="1">
    <source>
        <dbReference type="ARBA" id="ARBA00008061"/>
    </source>
</evidence>
<dbReference type="InterPro" id="IPR013783">
    <property type="entry name" value="Ig-like_fold"/>
</dbReference>
<dbReference type="Pfam" id="PF00128">
    <property type="entry name" value="Alpha-amylase"/>
    <property type="match status" value="1"/>
</dbReference>
<dbReference type="Pfam" id="PF21156">
    <property type="entry name" value="ISOA1-3_C"/>
    <property type="match status" value="1"/>
</dbReference>
<protein>
    <submittedName>
        <fullName evidence="6">Glycogen operon protein</fullName>
    </submittedName>
</protein>
<keyword evidence="3" id="KW-0809">Transit peptide</keyword>
<dbReference type="SUPFAM" id="SSF51011">
    <property type="entry name" value="Glycosyl hydrolase domain"/>
    <property type="match status" value="1"/>
</dbReference>
<dbReference type="CDD" id="cd11326">
    <property type="entry name" value="AmyAc_Glg_debranch"/>
    <property type="match status" value="1"/>
</dbReference>
<dbReference type="Pfam" id="PF02922">
    <property type="entry name" value="CBM_48"/>
    <property type="match status" value="1"/>
</dbReference>
<feature type="domain" description="Glycosyl hydrolase family 13 catalytic" evidence="5">
    <location>
        <begin position="165"/>
        <end position="574"/>
    </location>
</feature>
<dbReference type="GO" id="GO:0005980">
    <property type="term" value="P:glycogen catabolic process"/>
    <property type="evidence" value="ECO:0007669"/>
    <property type="project" value="InterPro"/>
</dbReference>
<gene>
    <name evidence="6" type="ORF">SAMN05445850_2966</name>
</gene>
<keyword evidence="7" id="KW-1185">Reference proteome</keyword>
<dbReference type="InterPro" id="IPR044505">
    <property type="entry name" value="GlgX_Isoamylase_N_E_set"/>
</dbReference>
<dbReference type="InterPro" id="IPR013780">
    <property type="entry name" value="Glyco_hydro_b"/>
</dbReference>
<proteinExistence type="inferred from homology"/>
<dbReference type="STRING" id="157910.SAMN05445850_2966"/>
<dbReference type="RefSeq" id="WP_244144871.1">
    <property type="nucleotide sequence ID" value="NZ_FNKX01000001.1"/>
</dbReference>
<dbReference type="GO" id="GO:0004135">
    <property type="term" value="F:amylo-alpha-1,6-glucosidase activity"/>
    <property type="evidence" value="ECO:0007669"/>
    <property type="project" value="InterPro"/>
</dbReference>
<evidence type="ECO:0000256" key="4">
    <source>
        <dbReference type="ARBA" id="ARBA00023295"/>
    </source>
</evidence>
<keyword evidence="2" id="KW-0378">Hydrolase</keyword>
<dbReference type="InterPro" id="IPR014756">
    <property type="entry name" value="Ig_E-set"/>
</dbReference>
<evidence type="ECO:0000259" key="5">
    <source>
        <dbReference type="SMART" id="SM00642"/>
    </source>
</evidence>
<dbReference type="Gene3D" id="3.20.20.80">
    <property type="entry name" value="Glycosidases"/>
    <property type="match status" value="1"/>
</dbReference>
<dbReference type="InterPro" id="IPR011837">
    <property type="entry name" value="Glycogen_debranch_GlgX"/>
</dbReference>
<accession>A0A1H1GMK1</accession>
<dbReference type="SMART" id="SM00642">
    <property type="entry name" value="Aamy"/>
    <property type="match status" value="1"/>
</dbReference>
<dbReference type="GO" id="GO:0019156">
    <property type="term" value="F:isoamylase activity"/>
    <property type="evidence" value="ECO:0007669"/>
    <property type="project" value="UniProtKB-ARBA"/>
</dbReference>
<dbReference type="AlphaFoldDB" id="A0A1H1GMK1"/>
<dbReference type="PANTHER" id="PTHR43002">
    <property type="entry name" value="GLYCOGEN DEBRANCHING ENZYME"/>
    <property type="match status" value="1"/>
</dbReference>
<dbReference type="Gene3D" id="2.60.40.10">
    <property type="entry name" value="Immunoglobulins"/>
    <property type="match status" value="1"/>
</dbReference>
<dbReference type="SUPFAM" id="SSF51445">
    <property type="entry name" value="(Trans)glycosidases"/>
    <property type="match status" value="1"/>
</dbReference>
<dbReference type="EMBL" id="FNKX01000001">
    <property type="protein sequence ID" value="SDR14108.1"/>
    <property type="molecule type" value="Genomic_DNA"/>
</dbReference>
<dbReference type="InterPro" id="IPR004193">
    <property type="entry name" value="Glyco_hydro_13_N"/>
</dbReference>
<dbReference type="Gene3D" id="2.60.40.1180">
    <property type="entry name" value="Golgi alpha-mannosidase II"/>
    <property type="match status" value="1"/>
</dbReference>
<dbReference type="SUPFAM" id="SSF81296">
    <property type="entry name" value="E set domains"/>
    <property type="match status" value="1"/>
</dbReference>
<evidence type="ECO:0000256" key="2">
    <source>
        <dbReference type="ARBA" id="ARBA00022801"/>
    </source>
</evidence>